<sequence>MKTMAITQFKMSALRVLDQVAKLHEDIIITKRGKPIAKVVPFFESKENLKPGNLSNTFLFEKDITSPLGEDMWDACK</sequence>
<dbReference type="Pfam" id="PF02604">
    <property type="entry name" value="PhdYeFM_antitox"/>
    <property type="match status" value="1"/>
</dbReference>
<gene>
    <name evidence="2" type="ORF">MNBD_UNCLBAC01-912</name>
</gene>
<dbReference type="NCBIfam" id="TIGR01552">
    <property type="entry name" value="phd_fam"/>
    <property type="match status" value="1"/>
</dbReference>
<protein>
    <recommendedName>
        <fullName evidence="3">Antitoxin</fullName>
    </recommendedName>
</protein>
<name>A0A3B1DYA4_9ZZZZ</name>
<comment type="similarity">
    <text evidence="1">Belongs to the phD/YefM antitoxin family.</text>
</comment>
<organism evidence="2">
    <name type="scientific">hydrothermal vent metagenome</name>
    <dbReference type="NCBI Taxonomy" id="652676"/>
    <lineage>
        <taxon>unclassified sequences</taxon>
        <taxon>metagenomes</taxon>
        <taxon>ecological metagenomes</taxon>
    </lineage>
</organism>
<dbReference type="AlphaFoldDB" id="A0A3B1DYA4"/>
<reference evidence="2" key="1">
    <citation type="submission" date="2018-06" db="EMBL/GenBank/DDBJ databases">
        <authorList>
            <person name="Zhirakovskaya E."/>
        </authorList>
    </citation>
    <scope>NUCLEOTIDE SEQUENCE</scope>
</reference>
<dbReference type="EMBL" id="UOGJ01000127">
    <property type="protein sequence ID" value="VAX37385.1"/>
    <property type="molecule type" value="Genomic_DNA"/>
</dbReference>
<evidence type="ECO:0000256" key="1">
    <source>
        <dbReference type="ARBA" id="ARBA00009981"/>
    </source>
</evidence>
<evidence type="ECO:0008006" key="3">
    <source>
        <dbReference type="Google" id="ProtNLM"/>
    </source>
</evidence>
<evidence type="ECO:0000313" key="2">
    <source>
        <dbReference type="EMBL" id="VAX37385.1"/>
    </source>
</evidence>
<dbReference type="InterPro" id="IPR006442">
    <property type="entry name" value="Antitoxin_Phd/YefM"/>
</dbReference>
<dbReference type="InterPro" id="IPR036165">
    <property type="entry name" value="YefM-like_sf"/>
</dbReference>
<dbReference type="SUPFAM" id="SSF143120">
    <property type="entry name" value="YefM-like"/>
    <property type="match status" value="1"/>
</dbReference>
<accession>A0A3B1DYA4</accession>
<proteinExistence type="inferred from homology"/>
<dbReference type="Gene3D" id="3.40.1620.10">
    <property type="entry name" value="YefM-like domain"/>
    <property type="match status" value="1"/>
</dbReference>